<dbReference type="Pfam" id="PF01937">
    <property type="entry name" value="ARMT1-like_dom"/>
    <property type="match status" value="1"/>
</dbReference>
<evidence type="ECO:0000259" key="1">
    <source>
        <dbReference type="Pfam" id="PF01937"/>
    </source>
</evidence>
<evidence type="ECO:0000313" key="3">
    <source>
        <dbReference type="Proteomes" id="UP000007032"/>
    </source>
</evidence>
<dbReference type="eggNOG" id="COG1578">
    <property type="taxonomic scope" value="Bacteria"/>
</dbReference>
<evidence type="ECO:0000313" key="2">
    <source>
        <dbReference type="EMBL" id="EES89402.1"/>
    </source>
</evidence>
<dbReference type="SUPFAM" id="SSF111321">
    <property type="entry name" value="AF1104-like"/>
    <property type="match status" value="1"/>
</dbReference>
<dbReference type="HOGENOM" id="CLU_071520_0_0_7"/>
<dbReference type="AlphaFoldDB" id="C5ZW84"/>
<dbReference type="InterPro" id="IPR036075">
    <property type="entry name" value="ARMT-1-like_metal-bd_sf"/>
</dbReference>
<protein>
    <recommendedName>
        <fullName evidence="1">Damage-control phosphatase ARMT1-like metal-binding domain-containing protein</fullName>
    </recommendedName>
</protein>
<name>C5ZW84_9HELI</name>
<organism evidence="2 3">
    <name type="scientific">Helicobacter canadensis MIT 98-5491</name>
    <dbReference type="NCBI Taxonomy" id="537970"/>
    <lineage>
        <taxon>Bacteria</taxon>
        <taxon>Pseudomonadati</taxon>
        <taxon>Campylobacterota</taxon>
        <taxon>Epsilonproteobacteria</taxon>
        <taxon>Campylobacterales</taxon>
        <taxon>Helicobacteraceae</taxon>
        <taxon>Helicobacter</taxon>
    </lineage>
</organism>
<reference evidence="2 3" key="1">
    <citation type="journal article" date="2009" name="J. Bacteriol.">
        <title>Genome sequence of the emerging pathogen Helicobacter canadensis.</title>
        <authorList>
            <person name="Loman N.J."/>
            <person name="Snyder L.A."/>
            <person name="Linton J.D."/>
            <person name="Langdon R."/>
            <person name="Lawson A.J."/>
            <person name="Weinstock G.M."/>
            <person name="Wren B.W."/>
            <person name="Pallen M.J."/>
        </authorList>
    </citation>
    <scope>NUCLEOTIDE SEQUENCE [LARGE SCALE GENOMIC DNA]</scope>
    <source>
        <strain evidence="2 3">MIT 98-5491</strain>
    </source>
</reference>
<dbReference type="EMBL" id="CM000776">
    <property type="protein sequence ID" value="EES89402.1"/>
    <property type="molecule type" value="Genomic_DNA"/>
</dbReference>
<dbReference type="PIRSF" id="PIRSF006593">
    <property type="entry name" value="UCP006593"/>
    <property type="match status" value="1"/>
</dbReference>
<dbReference type="Gene3D" id="1.10.285.20">
    <property type="entry name" value="Uncharacterised protein PF01937, DUF89, domain 2"/>
    <property type="match status" value="1"/>
</dbReference>
<dbReference type="InterPro" id="IPR002791">
    <property type="entry name" value="ARMT1-like_metal-bd"/>
</dbReference>
<dbReference type="STRING" id="537970.HCAN_0688"/>
<sequence length="300" mass="34811">MRTAEVINFFQKEAINQIEQEILVNYQESVLGFFEKKGIILEKNREIPPTLLAVVLYDRISKLTKNPTPYWRIKQQSIQKARLLKESLKEKLKTISKENQLEFGIYCAVLGNVIDYGAEYAFNLEEECQKIFDTRFAYFHINALKQQLQKAKKIIYIGDNAGENELDEILIQIFKAHYPQLQIFYFVRGAEIINDITLDDLHQSDSELFKICEVRDSGVPSPGFIYELANIESQRLFREADLVFAKGMGNFESLEKQAQDDSRIFFLFKIKCNVVADYLNQKLGEFVLLHSHSLKKGLVC</sequence>
<dbReference type="Gene3D" id="3.40.50.10880">
    <property type="entry name" value="Uncharacterised protein PF01937, DUF89, domain 3"/>
    <property type="match status" value="1"/>
</dbReference>
<feature type="domain" description="Damage-control phosphatase ARMT1-like metal-binding" evidence="1">
    <location>
        <begin position="10"/>
        <end position="285"/>
    </location>
</feature>
<dbReference type="Proteomes" id="UP000007032">
    <property type="component" value="Chromosome"/>
</dbReference>
<proteinExistence type="predicted"/>
<dbReference type="InterPro" id="IPR014444">
    <property type="entry name" value="PH1575-like"/>
</dbReference>
<accession>C5ZW84</accession>
<keyword evidence="3" id="KW-1185">Reference proteome</keyword>
<gene>
    <name evidence="2" type="ORF">HCAN_0688</name>
</gene>